<dbReference type="OrthoDB" id="1748438at2759"/>
<keyword evidence="2" id="KW-1185">Reference proteome</keyword>
<dbReference type="EMBL" id="KK914653">
    <property type="protein sequence ID" value="KDP30673.1"/>
    <property type="molecule type" value="Genomic_DNA"/>
</dbReference>
<evidence type="ECO:0000313" key="2">
    <source>
        <dbReference type="Proteomes" id="UP000027138"/>
    </source>
</evidence>
<organism evidence="1 2">
    <name type="scientific">Jatropha curcas</name>
    <name type="common">Barbados nut</name>
    <dbReference type="NCBI Taxonomy" id="180498"/>
    <lineage>
        <taxon>Eukaryota</taxon>
        <taxon>Viridiplantae</taxon>
        <taxon>Streptophyta</taxon>
        <taxon>Embryophyta</taxon>
        <taxon>Tracheophyta</taxon>
        <taxon>Spermatophyta</taxon>
        <taxon>Magnoliopsida</taxon>
        <taxon>eudicotyledons</taxon>
        <taxon>Gunneridae</taxon>
        <taxon>Pentapetalae</taxon>
        <taxon>rosids</taxon>
        <taxon>fabids</taxon>
        <taxon>Malpighiales</taxon>
        <taxon>Euphorbiaceae</taxon>
        <taxon>Crotonoideae</taxon>
        <taxon>Jatropheae</taxon>
        <taxon>Jatropha</taxon>
    </lineage>
</organism>
<name>A0A067K6M3_JATCU</name>
<dbReference type="AlphaFoldDB" id="A0A067K6M3"/>
<proteinExistence type="predicted"/>
<sequence>MEPFISYVMHFWTKKLEKVEKINLSRYGMASSVTLRGLSIDRSFMDACQAFVGSTGSSLSDWSGFFRTLRMLGLSVEEARELIVDDQANLAMLIERYLDPLDFVD</sequence>
<protein>
    <submittedName>
        <fullName evidence="1">Uncharacterized protein</fullName>
    </submittedName>
</protein>
<dbReference type="Proteomes" id="UP000027138">
    <property type="component" value="Unassembled WGS sequence"/>
</dbReference>
<evidence type="ECO:0000313" key="1">
    <source>
        <dbReference type="EMBL" id="KDP30673.1"/>
    </source>
</evidence>
<gene>
    <name evidence="1" type="ORF">JCGZ_16229</name>
</gene>
<accession>A0A067K6M3</accession>
<reference evidence="1 2" key="1">
    <citation type="journal article" date="2014" name="PLoS ONE">
        <title>Global Analysis of Gene Expression Profiles in Physic Nut (Jatropha curcas L.) Seedlings Exposed to Salt Stress.</title>
        <authorList>
            <person name="Zhang L."/>
            <person name="Zhang C."/>
            <person name="Wu P."/>
            <person name="Chen Y."/>
            <person name="Li M."/>
            <person name="Jiang H."/>
            <person name="Wu G."/>
        </authorList>
    </citation>
    <scope>NUCLEOTIDE SEQUENCE [LARGE SCALE GENOMIC DNA]</scope>
    <source>
        <strain evidence="2">cv. GZQX0401</strain>
        <tissue evidence="1">Young leaves</tissue>
    </source>
</reference>